<feature type="signal peptide" evidence="1">
    <location>
        <begin position="1"/>
        <end position="18"/>
    </location>
</feature>
<proteinExistence type="predicted"/>
<keyword evidence="1" id="KW-0732">Signal</keyword>
<dbReference type="EMBL" id="AP019827">
    <property type="protein sequence ID" value="BBM41226.1"/>
    <property type="molecule type" value="Genomic_DNA"/>
</dbReference>
<evidence type="ECO:0000313" key="2">
    <source>
        <dbReference type="EMBL" id="BBM41226.1"/>
    </source>
</evidence>
<dbReference type="KEGG" id="lsz:JCM16776_1448"/>
<dbReference type="AlphaFoldDB" id="A0A510JPR6"/>
<dbReference type="STRING" id="1122172.GCA_000373045_01603"/>
<feature type="chain" id="PRO_5021983506" description="DUF3887 domain-containing protein" evidence="1">
    <location>
        <begin position="19"/>
        <end position="231"/>
    </location>
</feature>
<gene>
    <name evidence="2" type="ORF">JCM16776_1448</name>
</gene>
<evidence type="ECO:0008006" key="4">
    <source>
        <dbReference type="Google" id="ProtNLM"/>
    </source>
</evidence>
<dbReference type="Proteomes" id="UP000322617">
    <property type="component" value="Chromosome"/>
</dbReference>
<protein>
    <recommendedName>
        <fullName evidence="4">DUF3887 domain-containing protein</fullName>
    </recommendedName>
</protein>
<organism evidence="2 3">
    <name type="scientific">Leptotrichia shahii</name>
    <dbReference type="NCBI Taxonomy" id="157691"/>
    <lineage>
        <taxon>Bacteria</taxon>
        <taxon>Fusobacteriati</taxon>
        <taxon>Fusobacteriota</taxon>
        <taxon>Fusobacteriia</taxon>
        <taxon>Fusobacteriales</taxon>
        <taxon>Leptotrichiaceae</taxon>
        <taxon>Leptotrichia</taxon>
    </lineage>
</organism>
<dbReference type="RefSeq" id="WP_018451218.1">
    <property type="nucleotide sequence ID" value="NZ_AP019827.1"/>
</dbReference>
<evidence type="ECO:0000313" key="3">
    <source>
        <dbReference type="Proteomes" id="UP000322617"/>
    </source>
</evidence>
<evidence type="ECO:0000256" key="1">
    <source>
        <dbReference type="SAM" id="SignalP"/>
    </source>
</evidence>
<sequence length="231" mass="27300">MKKIILSLFVLLSLSNFTQEKYQVEVEPAVKLNQSILLDYNSQIEKEVSRIYSKEEMFGMMNKMMNGFSATSDIKNDKNQMKELMESFFGEDYFSKMLDTMYKYYKIDIEKIDYINENKAYVKVKLGFPVNTDEMSIDKIFERSGEMMDKMDKAFKKKTGKTMEEYSKSISENDEKAMKKYFKIASEIQIEMMDQELERITKNGKYVGRKEILEANKKNGKWVIENPNFGY</sequence>
<dbReference type="OrthoDB" id="80143at2"/>
<accession>A0A510JPR6</accession>
<reference evidence="2 3" key="1">
    <citation type="submission" date="2019-07" db="EMBL/GenBank/DDBJ databases">
        <title>Complete Genome Sequence of Leptotrichia shahii Strain JCM 16776.</title>
        <authorList>
            <person name="Watanabe S."/>
            <person name="Cui L."/>
        </authorList>
    </citation>
    <scope>NUCLEOTIDE SEQUENCE [LARGE SCALE GENOMIC DNA]</scope>
    <source>
        <strain evidence="2 3">JCM16776</strain>
    </source>
</reference>
<name>A0A510JPR6_9FUSO</name>
<keyword evidence="3" id="KW-1185">Reference proteome</keyword>